<dbReference type="AlphaFoldDB" id="A0A232FM22"/>
<gene>
    <name evidence="1" type="ORF">TSAR_007215</name>
</gene>
<sequence length="124" mass="14305">MLDEFFSYRYNKILSVVELESLKSQTTCAVVRRREKEENEKIESALKTRFSDYFNIVGDVAPCLNCVAQNAVQILTHNLIPQQENDTPAVEEDKEMISMILEHALQTSCGINHSFYSKQEKMIK</sequence>
<protein>
    <submittedName>
        <fullName evidence="1">Uncharacterized protein</fullName>
    </submittedName>
</protein>
<keyword evidence="2" id="KW-1185">Reference proteome</keyword>
<accession>A0A232FM22</accession>
<organism evidence="1 2">
    <name type="scientific">Trichomalopsis sarcophagae</name>
    <dbReference type="NCBI Taxonomy" id="543379"/>
    <lineage>
        <taxon>Eukaryota</taxon>
        <taxon>Metazoa</taxon>
        <taxon>Ecdysozoa</taxon>
        <taxon>Arthropoda</taxon>
        <taxon>Hexapoda</taxon>
        <taxon>Insecta</taxon>
        <taxon>Pterygota</taxon>
        <taxon>Neoptera</taxon>
        <taxon>Endopterygota</taxon>
        <taxon>Hymenoptera</taxon>
        <taxon>Apocrita</taxon>
        <taxon>Proctotrupomorpha</taxon>
        <taxon>Chalcidoidea</taxon>
        <taxon>Pteromalidae</taxon>
        <taxon>Pteromalinae</taxon>
        <taxon>Trichomalopsis</taxon>
    </lineage>
</organism>
<reference evidence="1 2" key="1">
    <citation type="journal article" date="2017" name="Curr. Biol.">
        <title>The Evolution of Venom by Co-option of Single-Copy Genes.</title>
        <authorList>
            <person name="Martinson E.O."/>
            <person name="Mrinalini"/>
            <person name="Kelkar Y.D."/>
            <person name="Chang C.H."/>
            <person name="Werren J.H."/>
        </authorList>
    </citation>
    <scope>NUCLEOTIDE SEQUENCE [LARGE SCALE GENOMIC DNA]</scope>
    <source>
        <strain evidence="1 2">Alberta</strain>
        <tissue evidence="1">Whole body</tissue>
    </source>
</reference>
<proteinExistence type="predicted"/>
<dbReference type="EMBL" id="NNAY01000036">
    <property type="protein sequence ID" value="OXU31712.1"/>
    <property type="molecule type" value="Genomic_DNA"/>
</dbReference>
<name>A0A232FM22_9HYME</name>
<evidence type="ECO:0000313" key="1">
    <source>
        <dbReference type="EMBL" id="OXU31712.1"/>
    </source>
</evidence>
<evidence type="ECO:0000313" key="2">
    <source>
        <dbReference type="Proteomes" id="UP000215335"/>
    </source>
</evidence>
<comment type="caution">
    <text evidence="1">The sequence shown here is derived from an EMBL/GenBank/DDBJ whole genome shotgun (WGS) entry which is preliminary data.</text>
</comment>
<dbReference type="Proteomes" id="UP000215335">
    <property type="component" value="Unassembled WGS sequence"/>
</dbReference>